<evidence type="ECO:0000313" key="11">
    <source>
        <dbReference type="Proteomes" id="UP001291926"/>
    </source>
</evidence>
<dbReference type="PANTHER" id="PTHR23511">
    <property type="entry name" value="SYNAPTIC VESICLE GLYCOPROTEIN 2"/>
    <property type="match status" value="1"/>
</dbReference>
<keyword evidence="11" id="KW-1185">Reference proteome</keyword>
<proteinExistence type="inferred from homology"/>
<evidence type="ECO:0000256" key="1">
    <source>
        <dbReference type="ARBA" id="ARBA00004141"/>
    </source>
</evidence>
<dbReference type="InterPro" id="IPR020846">
    <property type="entry name" value="MFS_dom"/>
</dbReference>
<evidence type="ECO:0000256" key="6">
    <source>
        <dbReference type="ARBA" id="ARBA00044504"/>
    </source>
</evidence>
<dbReference type="Gene3D" id="3.30.530.20">
    <property type="match status" value="1"/>
</dbReference>
<dbReference type="InterPro" id="IPR005829">
    <property type="entry name" value="Sugar_transporter_CS"/>
</dbReference>
<evidence type="ECO:0000256" key="5">
    <source>
        <dbReference type="ARBA" id="ARBA00023136"/>
    </source>
</evidence>
<dbReference type="PROSITE" id="PS50848">
    <property type="entry name" value="START"/>
    <property type="match status" value="1"/>
</dbReference>
<feature type="transmembrane region" description="Helical" evidence="7">
    <location>
        <begin position="665"/>
        <end position="682"/>
    </location>
</feature>
<comment type="subcellular location">
    <subcellularLocation>
        <location evidence="1">Membrane</location>
        <topology evidence="1">Multi-pass membrane protein</topology>
    </subcellularLocation>
</comment>
<dbReference type="InterPro" id="IPR036259">
    <property type="entry name" value="MFS_trans_sf"/>
</dbReference>
<evidence type="ECO:0000313" key="10">
    <source>
        <dbReference type="EMBL" id="KAK4487803.1"/>
    </source>
</evidence>
<feature type="domain" description="Major facilitator superfamily (MFS) profile" evidence="9">
    <location>
        <begin position="1"/>
        <end position="414"/>
    </location>
</feature>
<dbReference type="PROSITE" id="PS00216">
    <property type="entry name" value="SUGAR_TRANSPORT_1"/>
    <property type="match status" value="1"/>
</dbReference>
<reference evidence="10 11" key="1">
    <citation type="journal article" date="2023" name="bioRxiv">
        <title>Genome report: Whole genome sequence and annotation of Penstemon davidsonii.</title>
        <authorList>
            <person name="Ostevik K.L."/>
            <person name="Alabady M."/>
            <person name="Zhang M."/>
            <person name="Rausher M.D."/>
        </authorList>
    </citation>
    <scope>NUCLEOTIDE SEQUENCE [LARGE SCALE GENOMIC DNA]</scope>
    <source>
        <strain evidence="10">DNT005</strain>
        <tissue evidence="10">Whole leaf</tissue>
    </source>
</reference>
<evidence type="ECO:0000256" key="7">
    <source>
        <dbReference type="SAM" id="Phobius"/>
    </source>
</evidence>
<dbReference type="Proteomes" id="UP001291926">
    <property type="component" value="Unassembled WGS sequence"/>
</dbReference>
<feature type="transmembrane region" description="Helical" evidence="7">
    <location>
        <begin position="199"/>
        <end position="218"/>
    </location>
</feature>
<feature type="non-terminal residue" evidence="10">
    <location>
        <position position="1"/>
    </location>
</feature>
<sequence length="710" mass="78708">KGFLVTAIITSGAGFLSSFAPNLTLLIILRGLVGVGLGGGPVLSSWFLEFIPAPKRGTWMVVFSAFWTLGTVLEASIAWFIMPRLGWRWLLAVSALPSSLLLLFYSMTPESPRYLCMKGRKSEALAVLEKIARVNGQKLPSGVLVSDNHIELEEMINASEETKLVSPSENDCESPKSTDSQKSGLLLMLLSPELIRSSLLLWMVFFGNAFAYYGLVLLTTELNNNNNKCIQKDMQSNNHQDISYKDVFITSFAEFPGLLISAAMVDKLGRKLSMSSMFFLCFFFLLPLVFHQPQSLTTALLFGARICITATFTIVYIYAPELYPTSVRTTGVGVASSVGRIGGMECSKNIAAADRAGPRQDVARGLRGRSYGFGGGGSRKPEINSRSVRDTLQPLRSTGIVSDLDLENLIENLDESSPTNADVVWENVVEKTSNSLAYKAKCCKPKDGGPLKYLSVTTFEDCPIEVLLNFYMDNDYRTQWDKTVVQHEQLHLDQDSGTEIGRTIKKFPFLTPREYVLAWRVWQGKDGSYYCFSKECEHPSVPNIQKRYIRVAVFRSVPGRNACEIKMVHQEDAGLNVEMGKLAFAKGIWSYVCKMNDALRKYSAEKQRQLNSTASATMFIQKVPPEFEVTNDTVHQENSMASVVHQVGTSKSRMRKLTRRPSNKLIANGLIFLGGVVCLSRGHSSLGAKVAMAYMLGKLTKRNALSKQTG</sequence>
<keyword evidence="5 7" id="KW-0472">Membrane</keyword>
<keyword evidence="4 7" id="KW-1133">Transmembrane helix</keyword>
<dbReference type="Gene3D" id="1.20.1250.20">
    <property type="entry name" value="MFS general substrate transporter like domains"/>
    <property type="match status" value="1"/>
</dbReference>
<dbReference type="PANTHER" id="PTHR23511:SF44">
    <property type="entry name" value="MAJOR FACILITATOR, SUGAR TRANSPORTER, MAJOR FACILITATOR SUPERFAMILY"/>
    <property type="match status" value="1"/>
</dbReference>
<comment type="caution">
    <text evidence="10">The sequence shown here is derived from an EMBL/GenBank/DDBJ whole genome shotgun (WGS) entry which is preliminary data.</text>
</comment>
<evidence type="ECO:0000259" key="8">
    <source>
        <dbReference type="PROSITE" id="PS50848"/>
    </source>
</evidence>
<evidence type="ECO:0000256" key="3">
    <source>
        <dbReference type="ARBA" id="ARBA00022692"/>
    </source>
</evidence>
<feature type="transmembrane region" description="Helical" evidence="7">
    <location>
        <begin position="272"/>
        <end position="290"/>
    </location>
</feature>
<dbReference type="CDD" id="cd08870">
    <property type="entry name" value="START_STARD2_7-like"/>
    <property type="match status" value="1"/>
</dbReference>
<feature type="domain" description="START" evidence="8">
    <location>
        <begin position="425"/>
        <end position="556"/>
    </location>
</feature>
<name>A0ABR0DEY2_9LAMI</name>
<accession>A0ABR0DEY2</accession>
<dbReference type="PROSITE" id="PS50850">
    <property type="entry name" value="MFS"/>
    <property type="match status" value="1"/>
</dbReference>
<dbReference type="Pfam" id="PF00083">
    <property type="entry name" value="Sugar_tr"/>
    <property type="match status" value="1"/>
</dbReference>
<gene>
    <name evidence="10" type="ORF">RD792_005504</name>
</gene>
<dbReference type="SUPFAM" id="SSF103473">
    <property type="entry name" value="MFS general substrate transporter"/>
    <property type="match status" value="1"/>
</dbReference>
<feature type="transmembrane region" description="Helical" evidence="7">
    <location>
        <begin position="87"/>
        <end position="105"/>
    </location>
</feature>
<evidence type="ECO:0008006" key="12">
    <source>
        <dbReference type="Google" id="ProtNLM"/>
    </source>
</evidence>
<dbReference type="Pfam" id="PF01852">
    <property type="entry name" value="START"/>
    <property type="match status" value="1"/>
</dbReference>
<evidence type="ECO:0000256" key="4">
    <source>
        <dbReference type="ARBA" id="ARBA00022989"/>
    </source>
</evidence>
<dbReference type="InterPro" id="IPR002913">
    <property type="entry name" value="START_lipid-bd_dom"/>
</dbReference>
<dbReference type="EMBL" id="JAYDYQ010001103">
    <property type="protein sequence ID" value="KAK4487803.1"/>
    <property type="molecule type" value="Genomic_DNA"/>
</dbReference>
<protein>
    <recommendedName>
        <fullName evidence="12">Major facilitator superfamily (MFS) profile domain-containing protein</fullName>
    </recommendedName>
</protein>
<dbReference type="InterPro" id="IPR023393">
    <property type="entry name" value="START-like_dom_sf"/>
</dbReference>
<evidence type="ECO:0000259" key="9">
    <source>
        <dbReference type="PROSITE" id="PS50850"/>
    </source>
</evidence>
<keyword evidence="2" id="KW-0813">Transport</keyword>
<organism evidence="10 11">
    <name type="scientific">Penstemon davidsonii</name>
    <dbReference type="NCBI Taxonomy" id="160366"/>
    <lineage>
        <taxon>Eukaryota</taxon>
        <taxon>Viridiplantae</taxon>
        <taxon>Streptophyta</taxon>
        <taxon>Embryophyta</taxon>
        <taxon>Tracheophyta</taxon>
        <taxon>Spermatophyta</taxon>
        <taxon>Magnoliopsida</taxon>
        <taxon>eudicotyledons</taxon>
        <taxon>Gunneridae</taxon>
        <taxon>Pentapetalae</taxon>
        <taxon>asterids</taxon>
        <taxon>lamiids</taxon>
        <taxon>Lamiales</taxon>
        <taxon>Plantaginaceae</taxon>
        <taxon>Cheloneae</taxon>
        <taxon>Penstemon</taxon>
    </lineage>
</organism>
<feature type="transmembrane region" description="Helical" evidence="7">
    <location>
        <begin position="60"/>
        <end position="81"/>
    </location>
</feature>
<dbReference type="SUPFAM" id="SSF55961">
    <property type="entry name" value="Bet v1-like"/>
    <property type="match status" value="1"/>
</dbReference>
<feature type="transmembrane region" description="Helical" evidence="7">
    <location>
        <begin position="296"/>
        <end position="319"/>
    </location>
</feature>
<evidence type="ECO:0000256" key="2">
    <source>
        <dbReference type="ARBA" id="ARBA00022448"/>
    </source>
</evidence>
<keyword evidence="3 7" id="KW-0812">Transmembrane</keyword>
<feature type="transmembrane region" description="Helical" evidence="7">
    <location>
        <begin position="25"/>
        <end position="48"/>
    </location>
</feature>
<comment type="similarity">
    <text evidence="6">Belongs to the major facilitator superfamily. Phosphate:H(+) symporter (TC 2.A.1.9) family.</text>
</comment>
<dbReference type="InterPro" id="IPR005828">
    <property type="entry name" value="MFS_sugar_transport-like"/>
</dbReference>